<name>A0A559JAG9_9BACL</name>
<keyword evidence="1" id="KW-0472">Membrane</keyword>
<proteinExistence type="predicted"/>
<feature type="transmembrane region" description="Helical" evidence="1">
    <location>
        <begin position="125"/>
        <end position="145"/>
    </location>
</feature>
<feature type="transmembrane region" description="Helical" evidence="1">
    <location>
        <begin position="78"/>
        <end position="104"/>
    </location>
</feature>
<feature type="transmembrane region" description="Helical" evidence="1">
    <location>
        <begin position="207"/>
        <end position="227"/>
    </location>
</feature>
<evidence type="ECO:0000313" key="2">
    <source>
        <dbReference type="EMBL" id="TVX96853.1"/>
    </source>
</evidence>
<sequence>MRQRLKMGWDMTVRHKYVLVLLFLYRLLWGFFLYRFVDSVVTPVLARYPGDHPNSDAAHLFLIEAQFRLLKTDMLDEVLLVLCGFLLMRMVLTPLLNAGIFYSFHHASEEDGTRVLSGMRRAWKPVALLYWLENGLILLPAAWLLPLAKDRFFSEPSLTNWIQGLLPYAAMWLLYGLVVHLVCQFMQFGAASQEGIVKSLLLALRRALPLLGVTFALLGIGLALSAAAWAVSLLWSGFLAVALHQAFHFVRSLLKLWTSATQYQVWRETES</sequence>
<protein>
    <submittedName>
        <fullName evidence="2">Uncharacterized protein</fullName>
    </submittedName>
</protein>
<keyword evidence="1" id="KW-0812">Transmembrane</keyword>
<evidence type="ECO:0000256" key="1">
    <source>
        <dbReference type="SAM" id="Phobius"/>
    </source>
</evidence>
<feature type="transmembrane region" description="Helical" evidence="1">
    <location>
        <begin position="233"/>
        <end position="254"/>
    </location>
</feature>
<dbReference type="RefSeq" id="WP_144705731.1">
    <property type="nucleotide sequence ID" value="NZ_VNJJ01000014.1"/>
</dbReference>
<dbReference type="OrthoDB" id="2677607at2"/>
<comment type="caution">
    <text evidence="2">The sequence shown here is derived from an EMBL/GenBank/DDBJ whole genome shotgun (WGS) entry which is preliminary data.</text>
</comment>
<keyword evidence="1" id="KW-1133">Transmembrane helix</keyword>
<reference evidence="2 3" key="1">
    <citation type="submission" date="2019-07" db="EMBL/GenBank/DDBJ databases">
        <authorList>
            <person name="Kim J."/>
        </authorList>
    </citation>
    <scope>NUCLEOTIDE SEQUENCE [LARGE SCALE GENOMIC DNA]</scope>
    <source>
        <strain evidence="2 3">G13</strain>
    </source>
</reference>
<accession>A0A559JAG9</accession>
<keyword evidence="3" id="KW-1185">Reference proteome</keyword>
<gene>
    <name evidence="2" type="ORF">FPZ45_19835</name>
</gene>
<evidence type="ECO:0000313" key="3">
    <source>
        <dbReference type="Proteomes" id="UP000316330"/>
    </source>
</evidence>
<feature type="transmembrane region" description="Helical" evidence="1">
    <location>
        <begin position="20"/>
        <end position="37"/>
    </location>
</feature>
<organism evidence="2 3">
    <name type="scientific">Cohnella terricola</name>
    <dbReference type="NCBI Taxonomy" id="1289167"/>
    <lineage>
        <taxon>Bacteria</taxon>
        <taxon>Bacillati</taxon>
        <taxon>Bacillota</taxon>
        <taxon>Bacilli</taxon>
        <taxon>Bacillales</taxon>
        <taxon>Paenibacillaceae</taxon>
        <taxon>Cohnella</taxon>
    </lineage>
</organism>
<dbReference type="AlphaFoldDB" id="A0A559JAG9"/>
<dbReference type="Proteomes" id="UP000316330">
    <property type="component" value="Unassembled WGS sequence"/>
</dbReference>
<dbReference type="EMBL" id="VNJJ01000014">
    <property type="protein sequence ID" value="TVX96853.1"/>
    <property type="molecule type" value="Genomic_DNA"/>
</dbReference>
<feature type="transmembrane region" description="Helical" evidence="1">
    <location>
        <begin position="165"/>
        <end position="186"/>
    </location>
</feature>